<keyword evidence="2" id="KW-0472">Membrane</keyword>
<gene>
    <name evidence="3" type="ORF">P691DRAFT_813424</name>
</gene>
<comment type="caution">
    <text evidence="3">The sequence shown here is derived from an EMBL/GenBank/DDBJ whole genome shotgun (WGS) entry which is preliminary data.</text>
</comment>
<dbReference type="Proteomes" id="UP000807342">
    <property type="component" value="Unassembled WGS sequence"/>
</dbReference>
<evidence type="ECO:0000313" key="3">
    <source>
        <dbReference type="EMBL" id="KAF9441211.1"/>
    </source>
</evidence>
<keyword evidence="2" id="KW-0812">Transmembrane</keyword>
<evidence type="ECO:0000256" key="2">
    <source>
        <dbReference type="SAM" id="Phobius"/>
    </source>
</evidence>
<feature type="compositionally biased region" description="Polar residues" evidence="1">
    <location>
        <begin position="10"/>
        <end position="20"/>
    </location>
</feature>
<dbReference type="EMBL" id="MU152010">
    <property type="protein sequence ID" value="KAF9441211.1"/>
    <property type="molecule type" value="Genomic_DNA"/>
</dbReference>
<organism evidence="3 4">
    <name type="scientific">Macrolepiota fuliginosa MF-IS2</name>
    <dbReference type="NCBI Taxonomy" id="1400762"/>
    <lineage>
        <taxon>Eukaryota</taxon>
        <taxon>Fungi</taxon>
        <taxon>Dikarya</taxon>
        <taxon>Basidiomycota</taxon>
        <taxon>Agaricomycotina</taxon>
        <taxon>Agaricomycetes</taxon>
        <taxon>Agaricomycetidae</taxon>
        <taxon>Agaricales</taxon>
        <taxon>Agaricineae</taxon>
        <taxon>Agaricaceae</taxon>
        <taxon>Macrolepiota</taxon>
    </lineage>
</organism>
<accession>A0A9P5X1K8</accession>
<sequence>MLSLAAGKVTQPSTSRTTSDLPPAAPISYSPQRDSVEPYTMMLLMSILATTGYSDVLCGYLLFLSSMAQVSSNPSQLTANIPTSLY</sequence>
<evidence type="ECO:0000256" key="1">
    <source>
        <dbReference type="SAM" id="MobiDB-lite"/>
    </source>
</evidence>
<evidence type="ECO:0000313" key="4">
    <source>
        <dbReference type="Proteomes" id="UP000807342"/>
    </source>
</evidence>
<reference evidence="3" key="1">
    <citation type="submission" date="2020-11" db="EMBL/GenBank/DDBJ databases">
        <authorList>
            <consortium name="DOE Joint Genome Institute"/>
            <person name="Ahrendt S."/>
            <person name="Riley R."/>
            <person name="Andreopoulos W."/>
            <person name="Labutti K."/>
            <person name="Pangilinan J."/>
            <person name="Ruiz-Duenas F.J."/>
            <person name="Barrasa J.M."/>
            <person name="Sanchez-Garcia M."/>
            <person name="Camarero S."/>
            <person name="Miyauchi S."/>
            <person name="Serrano A."/>
            <person name="Linde D."/>
            <person name="Babiker R."/>
            <person name="Drula E."/>
            <person name="Ayuso-Fernandez I."/>
            <person name="Pacheco R."/>
            <person name="Padilla G."/>
            <person name="Ferreira P."/>
            <person name="Barriuso J."/>
            <person name="Kellner H."/>
            <person name="Castanera R."/>
            <person name="Alfaro M."/>
            <person name="Ramirez L."/>
            <person name="Pisabarro A.G."/>
            <person name="Kuo A."/>
            <person name="Tritt A."/>
            <person name="Lipzen A."/>
            <person name="He G."/>
            <person name="Yan M."/>
            <person name="Ng V."/>
            <person name="Cullen D."/>
            <person name="Martin F."/>
            <person name="Rosso M.-N."/>
            <person name="Henrissat B."/>
            <person name="Hibbett D."/>
            <person name="Martinez A.T."/>
            <person name="Grigoriev I.V."/>
        </authorList>
    </citation>
    <scope>NUCLEOTIDE SEQUENCE</scope>
    <source>
        <strain evidence="3">MF-IS2</strain>
    </source>
</reference>
<keyword evidence="2" id="KW-1133">Transmembrane helix</keyword>
<dbReference type="AlphaFoldDB" id="A0A9P5X1K8"/>
<feature type="region of interest" description="Disordered" evidence="1">
    <location>
        <begin position="1"/>
        <end position="29"/>
    </location>
</feature>
<protein>
    <submittedName>
        <fullName evidence="3">Uncharacterized protein</fullName>
    </submittedName>
</protein>
<feature type="transmembrane region" description="Helical" evidence="2">
    <location>
        <begin position="39"/>
        <end position="63"/>
    </location>
</feature>
<proteinExistence type="predicted"/>
<name>A0A9P5X1K8_9AGAR</name>
<keyword evidence="4" id="KW-1185">Reference proteome</keyword>